<evidence type="ECO:0000313" key="1">
    <source>
        <dbReference type="EMBL" id="GAA4630816.1"/>
    </source>
</evidence>
<dbReference type="Pfam" id="PF04075">
    <property type="entry name" value="F420H2_quin_red"/>
    <property type="match status" value="1"/>
</dbReference>
<comment type="caution">
    <text evidence="1">The sequence shown here is derived from an EMBL/GenBank/DDBJ whole genome shotgun (WGS) entry which is preliminary data.</text>
</comment>
<reference evidence="2" key="1">
    <citation type="journal article" date="2019" name="Int. J. Syst. Evol. Microbiol.">
        <title>The Global Catalogue of Microorganisms (GCM) 10K type strain sequencing project: providing services to taxonomists for standard genome sequencing and annotation.</title>
        <authorList>
            <consortium name="The Broad Institute Genomics Platform"/>
            <consortium name="The Broad Institute Genome Sequencing Center for Infectious Disease"/>
            <person name="Wu L."/>
            <person name="Ma J."/>
        </authorList>
    </citation>
    <scope>NUCLEOTIDE SEQUENCE [LARGE SCALE GENOMIC DNA]</scope>
    <source>
        <strain evidence="2">JCM 17939</strain>
    </source>
</reference>
<protein>
    <submittedName>
        <fullName evidence="1">Nitroreductase family deazaflavin-dependent oxidoreductase</fullName>
    </submittedName>
</protein>
<gene>
    <name evidence="1" type="ORF">GCM10023196_057680</name>
</gene>
<organism evidence="1 2">
    <name type="scientific">Actinoallomurus vinaceus</name>
    <dbReference type="NCBI Taxonomy" id="1080074"/>
    <lineage>
        <taxon>Bacteria</taxon>
        <taxon>Bacillati</taxon>
        <taxon>Actinomycetota</taxon>
        <taxon>Actinomycetes</taxon>
        <taxon>Streptosporangiales</taxon>
        <taxon>Thermomonosporaceae</taxon>
        <taxon>Actinoallomurus</taxon>
    </lineage>
</organism>
<dbReference type="RefSeq" id="WP_345434215.1">
    <property type="nucleotide sequence ID" value="NZ_BAABHK010000008.1"/>
</dbReference>
<proteinExistence type="predicted"/>
<name>A0ABP8UFC4_9ACTN</name>
<dbReference type="Gene3D" id="2.30.110.10">
    <property type="entry name" value="Electron Transport, Fmn-binding Protein, Chain A"/>
    <property type="match status" value="1"/>
</dbReference>
<dbReference type="EMBL" id="BAABHK010000008">
    <property type="protein sequence ID" value="GAA4630816.1"/>
    <property type="molecule type" value="Genomic_DNA"/>
</dbReference>
<accession>A0ABP8UFC4</accession>
<dbReference type="InterPro" id="IPR004378">
    <property type="entry name" value="F420H2_quin_Rdtase"/>
</dbReference>
<sequence>MAKTYRVGAGTRLINLVFAVMTRLGRGKDYRHILTVRGRKTGEPRSTPVDVMQNGDQRWLVAAYGVTNWVHNARAAGEVEIARGRHRETLRVVELAPEDSVPVLRQYLREVPVTRAYFDVTLDSTDEQFAAEASRHPVFRLVSGTADA</sequence>
<dbReference type="Proteomes" id="UP001501442">
    <property type="component" value="Unassembled WGS sequence"/>
</dbReference>
<evidence type="ECO:0000313" key="2">
    <source>
        <dbReference type="Proteomes" id="UP001501442"/>
    </source>
</evidence>
<dbReference type="InterPro" id="IPR012349">
    <property type="entry name" value="Split_barrel_FMN-bd"/>
</dbReference>
<dbReference type="NCBIfam" id="TIGR00026">
    <property type="entry name" value="hi_GC_TIGR00026"/>
    <property type="match status" value="1"/>
</dbReference>
<keyword evidence="2" id="KW-1185">Reference proteome</keyword>